<dbReference type="EMBL" id="HBGE01051761">
    <property type="protein sequence ID" value="CAD9149813.1"/>
    <property type="molecule type" value="Transcribed_RNA"/>
</dbReference>
<evidence type="ECO:0000256" key="2">
    <source>
        <dbReference type="ARBA" id="ARBA00022692"/>
    </source>
</evidence>
<dbReference type="InterPro" id="IPR011992">
    <property type="entry name" value="EF-hand-dom_pair"/>
</dbReference>
<dbReference type="SUPFAM" id="SSF81324">
    <property type="entry name" value="Voltage-gated potassium channels"/>
    <property type="match status" value="1"/>
</dbReference>
<dbReference type="Gene3D" id="1.10.238.10">
    <property type="entry name" value="EF-hand"/>
    <property type="match status" value="1"/>
</dbReference>
<dbReference type="SUPFAM" id="SSF47473">
    <property type="entry name" value="EF-hand"/>
    <property type="match status" value="1"/>
</dbReference>
<sequence length="527" mass="60049">MAAPLLQPQGPAYVPLHRASDVRGVLDDYMNPFGLSPNGSPLYRTHQSWSAAPSSGNASPTPRAENGARRVSIATKFAEDDDESIAATTEDDGLSEEEIHSEWAYNISQSDWFQNLVAVAILGSTFAIACETDNPTLGIWEPLNNLFIIFFTVEITLKLLVYHGSFFCSEDWGWNWFDFSLVLFSWIDQVVLDCFFDLKGGGLSDYLTLLRMVRILRILRVLRLFRQCDQLMLLATGLMESMQMVIWIMLLMFMFMLIFAIFLTDMVGNQAYKFENPSIIQDYFGGVIKTLITLFQFLTMDNWSEITREVTNTLPWMRIFFVTYMGIAAFAMLSLLTGVIVDHMTEVSAKQQETGEAEKEEELKLFVSKVEEYLPLGQKDYQGITKEDFVKIMDDHNLLDFFCGFGINLVGHEINEFFELLDRDGDGWITMSEFKIGILRLREEKPKAKDVLRIRYAAERVARHLEGGEGEAITMRKLAEVNEYMASVDNRLAKIKRQLRGFMEFARANHGRRQSAMVSLFSLGGAT</sequence>
<keyword evidence="5 7" id="KW-0472">Membrane</keyword>
<feature type="domain" description="EF-hand" evidence="8">
    <location>
        <begin position="409"/>
        <end position="444"/>
    </location>
</feature>
<reference evidence="9" key="1">
    <citation type="submission" date="2021-01" db="EMBL/GenBank/DDBJ databases">
        <authorList>
            <person name="Corre E."/>
            <person name="Pelletier E."/>
            <person name="Niang G."/>
            <person name="Scheremetjew M."/>
            <person name="Finn R."/>
            <person name="Kale V."/>
            <person name="Holt S."/>
            <person name="Cochrane G."/>
            <person name="Meng A."/>
            <person name="Brown T."/>
            <person name="Cohen L."/>
        </authorList>
    </citation>
    <scope>NUCLEOTIDE SEQUENCE</scope>
    <source>
        <strain evidence="9">OF101</strain>
    </source>
</reference>
<feature type="compositionally biased region" description="Polar residues" evidence="6">
    <location>
        <begin position="45"/>
        <end position="60"/>
    </location>
</feature>
<evidence type="ECO:0000256" key="4">
    <source>
        <dbReference type="ARBA" id="ARBA00022989"/>
    </source>
</evidence>
<keyword evidence="2 7" id="KW-0812">Transmembrane</keyword>
<feature type="transmembrane region" description="Helical" evidence="7">
    <location>
        <begin position="319"/>
        <end position="341"/>
    </location>
</feature>
<organism evidence="9">
    <name type="scientific">Alexandrium catenella</name>
    <name type="common">Red tide dinoflagellate</name>
    <name type="synonym">Gonyaulax catenella</name>
    <dbReference type="NCBI Taxonomy" id="2925"/>
    <lineage>
        <taxon>Eukaryota</taxon>
        <taxon>Sar</taxon>
        <taxon>Alveolata</taxon>
        <taxon>Dinophyceae</taxon>
        <taxon>Gonyaulacales</taxon>
        <taxon>Pyrocystaceae</taxon>
        <taxon>Alexandrium</taxon>
    </lineage>
</organism>
<keyword evidence="3" id="KW-0106">Calcium</keyword>
<dbReference type="PROSITE" id="PS50222">
    <property type="entry name" value="EF_HAND_2"/>
    <property type="match status" value="1"/>
</dbReference>
<evidence type="ECO:0000256" key="7">
    <source>
        <dbReference type="SAM" id="Phobius"/>
    </source>
</evidence>
<dbReference type="InterPro" id="IPR018247">
    <property type="entry name" value="EF_Hand_1_Ca_BS"/>
</dbReference>
<dbReference type="InterPro" id="IPR005821">
    <property type="entry name" value="Ion_trans_dom"/>
</dbReference>
<feature type="region of interest" description="Disordered" evidence="6">
    <location>
        <begin position="44"/>
        <end position="67"/>
    </location>
</feature>
<dbReference type="GO" id="GO:0005248">
    <property type="term" value="F:voltage-gated sodium channel activity"/>
    <property type="evidence" value="ECO:0007669"/>
    <property type="project" value="TreeGrafter"/>
</dbReference>
<dbReference type="InterPro" id="IPR002048">
    <property type="entry name" value="EF_hand_dom"/>
</dbReference>
<accession>A0A7S1W5M3</accession>
<evidence type="ECO:0000256" key="1">
    <source>
        <dbReference type="ARBA" id="ARBA00004141"/>
    </source>
</evidence>
<dbReference type="InterPro" id="IPR043203">
    <property type="entry name" value="VGCC_Ca_Na"/>
</dbReference>
<evidence type="ECO:0000313" key="9">
    <source>
        <dbReference type="EMBL" id="CAD9149813.1"/>
    </source>
</evidence>
<dbReference type="GO" id="GO:0001518">
    <property type="term" value="C:voltage-gated sodium channel complex"/>
    <property type="evidence" value="ECO:0007669"/>
    <property type="project" value="TreeGrafter"/>
</dbReference>
<dbReference type="PANTHER" id="PTHR10037:SF62">
    <property type="entry name" value="SODIUM CHANNEL PROTEIN 60E"/>
    <property type="match status" value="1"/>
</dbReference>
<feature type="transmembrane region" description="Helical" evidence="7">
    <location>
        <begin position="245"/>
        <end position="267"/>
    </location>
</feature>
<dbReference type="AlphaFoldDB" id="A0A7S1W5M3"/>
<dbReference type="Pfam" id="PF00520">
    <property type="entry name" value="Ion_trans"/>
    <property type="match status" value="1"/>
</dbReference>
<dbReference type="PROSITE" id="PS00018">
    <property type="entry name" value="EF_HAND_1"/>
    <property type="match status" value="1"/>
</dbReference>
<proteinExistence type="predicted"/>
<protein>
    <recommendedName>
        <fullName evidence="8">EF-hand domain-containing protein</fullName>
    </recommendedName>
</protein>
<gene>
    <name evidence="9" type="ORF">ACAT0790_LOCUS31218</name>
</gene>
<dbReference type="Gene3D" id="1.10.287.70">
    <property type="match status" value="1"/>
</dbReference>
<evidence type="ECO:0000256" key="6">
    <source>
        <dbReference type="SAM" id="MobiDB-lite"/>
    </source>
</evidence>
<dbReference type="GO" id="GO:0005509">
    <property type="term" value="F:calcium ion binding"/>
    <property type="evidence" value="ECO:0007669"/>
    <property type="project" value="InterPro"/>
</dbReference>
<dbReference type="InterPro" id="IPR027359">
    <property type="entry name" value="Volt_channel_dom_sf"/>
</dbReference>
<name>A0A7S1W5M3_ALECA</name>
<keyword evidence="4 7" id="KW-1133">Transmembrane helix</keyword>
<comment type="subcellular location">
    <subcellularLocation>
        <location evidence="1">Membrane</location>
        <topology evidence="1">Multi-pass membrane protein</topology>
    </subcellularLocation>
</comment>
<evidence type="ECO:0000256" key="3">
    <source>
        <dbReference type="ARBA" id="ARBA00022837"/>
    </source>
</evidence>
<dbReference type="Gene3D" id="1.20.120.350">
    <property type="entry name" value="Voltage-gated potassium channels. Chain C"/>
    <property type="match status" value="1"/>
</dbReference>
<evidence type="ECO:0000259" key="8">
    <source>
        <dbReference type="PROSITE" id="PS50222"/>
    </source>
</evidence>
<evidence type="ECO:0000256" key="5">
    <source>
        <dbReference type="ARBA" id="ARBA00023136"/>
    </source>
</evidence>
<dbReference type="PANTHER" id="PTHR10037">
    <property type="entry name" value="VOLTAGE-GATED CATION CHANNEL CALCIUM AND SODIUM"/>
    <property type="match status" value="1"/>
</dbReference>